<proteinExistence type="predicted"/>
<feature type="transmembrane region" description="Helical" evidence="4">
    <location>
        <begin position="80"/>
        <end position="103"/>
    </location>
</feature>
<dbReference type="Pfam" id="PF07690">
    <property type="entry name" value="MFS_1"/>
    <property type="match status" value="1"/>
</dbReference>
<dbReference type="SUPFAM" id="SSF103473">
    <property type="entry name" value="MFS general substrate transporter"/>
    <property type="match status" value="1"/>
</dbReference>
<reference evidence="6 7" key="2">
    <citation type="journal article" date="2012" name="J. Bacteriol.">
        <title>Genome Sequences of Burkholderia sp. Strains CCGE1002 and H160, Isolated from Legume Nodules in Mexico and Brazil.</title>
        <authorList>
            <person name="Ormeno-Orrillo E."/>
            <person name="Rogel M.A."/>
            <person name="Chueire L.M."/>
            <person name="Tiedje J.M."/>
            <person name="Martinez-Romero E."/>
            <person name="Hungria M."/>
        </authorList>
    </citation>
    <scope>NUCLEOTIDE SEQUENCE [LARGE SCALE GENOMIC DNA]</scope>
    <source>
        <strain evidence="6 7">CCGE1002</strain>
    </source>
</reference>
<dbReference type="GO" id="GO:0022857">
    <property type="term" value="F:transmembrane transporter activity"/>
    <property type="evidence" value="ECO:0007669"/>
    <property type="project" value="InterPro"/>
</dbReference>
<dbReference type="PANTHER" id="PTHR42910:SF1">
    <property type="entry name" value="MAJOR FACILITATOR SUPERFAMILY (MFS) PROFILE DOMAIN-CONTAINING PROTEIN"/>
    <property type="match status" value="1"/>
</dbReference>
<dbReference type="InterPro" id="IPR036259">
    <property type="entry name" value="MFS_trans_sf"/>
</dbReference>
<keyword evidence="3 4" id="KW-0472">Membrane</keyword>
<dbReference type="EMBL" id="CP002014">
    <property type="protein sequence ID" value="ADG18140.1"/>
    <property type="molecule type" value="Genomic_DNA"/>
</dbReference>
<dbReference type="InterPro" id="IPR020846">
    <property type="entry name" value="MFS_dom"/>
</dbReference>
<keyword evidence="1 4" id="KW-0812">Transmembrane</keyword>
<evidence type="ECO:0000256" key="3">
    <source>
        <dbReference type="ARBA" id="ARBA00023136"/>
    </source>
</evidence>
<feature type="transmembrane region" description="Helical" evidence="4">
    <location>
        <begin position="109"/>
        <end position="130"/>
    </location>
</feature>
<organism evidence="6 7">
    <name type="scientific">Paraburkholderia atlantica</name>
    <dbReference type="NCBI Taxonomy" id="2654982"/>
    <lineage>
        <taxon>Bacteria</taxon>
        <taxon>Pseudomonadati</taxon>
        <taxon>Pseudomonadota</taxon>
        <taxon>Betaproteobacteria</taxon>
        <taxon>Burkholderiales</taxon>
        <taxon>Burkholderiaceae</taxon>
        <taxon>Paraburkholderia</taxon>
    </lineage>
</organism>
<feature type="domain" description="Major facilitator superfamily (MFS) profile" evidence="5">
    <location>
        <begin position="1"/>
        <end position="396"/>
    </location>
</feature>
<dbReference type="AlphaFoldDB" id="D5WI45"/>
<dbReference type="eggNOG" id="COG2814">
    <property type="taxonomic scope" value="Bacteria"/>
</dbReference>
<evidence type="ECO:0000256" key="1">
    <source>
        <dbReference type="ARBA" id="ARBA00022692"/>
    </source>
</evidence>
<dbReference type="CDD" id="cd17324">
    <property type="entry name" value="MFS_NepI_like"/>
    <property type="match status" value="1"/>
</dbReference>
<feature type="transmembrane region" description="Helical" evidence="4">
    <location>
        <begin position="342"/>
        <end position="361"/>
    </location>
</feature>
<evidence type="ECO:0000256" key="2">
    <source>
        <dbReference type="ARBA" id="ARBA00022989"/>
    </source>
</evidence>
<dbReference type="KEGG" id="bge:BC1002_4144"/>
<dbReference type="PROSITE" id="PS50850">
    <property type="entry name" value="MFS"/>
    <property type="match status" value="1"/>
</dbReference>
<evidence type="ECO:0000259" key="5">
    <source>
        <dbReference type="PROSITE" id="PS50850"/>
    </source>
</evidence>
<dbReference type="PANTHER" id="PTHR42910">
    <property type="entry name" value="TRANSPORTER SCO4007-RELATED"/>
    <property type="match status" value="1"/>
</dbReference>
<keyword evidence="2 4" id="KW-1133">Transmembrane helix</keyword>
<gene>
    <name evidence="6" type="ordered locus">BC1002_4144</name>
</gene>
<dbReference type="Proteomes" id="UP000002190">
    <property type="component" value="Chromosome 2"/>
</dbReference>
<feature type="transmembrane region" description="Helical" evidence="4">
    <location>
        <begin position="12"/>
        <end position="31"/>
    </location>
</feature>
<feature type="transmembrane region" description="Helical" evidence="4">
    <location>
        <begin position="218"/>
        <end position="239"/>
    </location>
</feature>
<reference evidence="7" key="1">
    <citation type="submission" date="2010-04" db="EMBL/GenBank/DDBJ databases">
        <title>Complete sequence of chromosome 2 of Burkholderia sp. CCGE1002.</title>
        <authorList>
            <consortium name="US DOE Joint Genome Institute"/>
            <person name="Lucas S."/>
            <person name="Copeland A."/>
            <person name="Lapidus A."/>
            <person name="Cheng J.-F."/>
            <person name="Bruce D."/>
            <person name="Goodwin L."/>
            <person name="Pitluck S."/>
            <person name="Chertkov O."/>
            <person name="Detter J.C."/>
            <person name="Han C."/>
            <person name="Tapia R."/>
            <person name="Land M."/>
            <person name="Hauser L."/>
            <person name="Kyrpides N."/>
            <person name="Ovchinnikova G."/>
            <person name="Martinez-Romero E."/>
            <person name="Hernandez M.A.R."/>
            <person name="Tiedje J.M."/>
            <person name="Woyke T."/>
        </authorList>
    </citation>
    <scope>NUCLEOTIDE SEQUENCE [LARGE SCALE GENOMIC DNA]</scope>
    <source>
        <strain evidence="7">CCGE1002</strain>
    </source>
</reference>
<evidence type="ECO:0000256" key="4">
    <source>
        <dbReference type="SAM" id="Phobius"/>
    </source>
</evidence>
<feature type="transmembrane region" description="Helical" evidence="4">
    <location>
        <begin position="367"/>
        <end position="388"/>
    </location>
</feature>
<sequence length="408" mass="42106">MTFDSNSLPVSGPRVVALAVACGLAVATLYYNQPLLPVMAAGVGSGSSAQGAITMLTQIGYALGLLLFGPLSDRLDRRRLVACLIPANIAGLMICATASSLAWLLAASMLVGVTGVTAQIIIPAVSGLVAPAKRGHTVGCLMSGLFAGTLLARTLSGYVGEHAGWRTMFALAAVIDVLLFVVVWLCLPAIQPSSDTPYSKLMVSLGQLFVRQPLLREACLAGFLLFGALNVLWGSLALMLQRPPYGWGSDLTGLFGFVGLAGMLASTKIGRLSDRLGARNVVSIAATLVIVAFSLIAASGYSLTLLVLGVIGLDLGNRANLIANQTRLYGLQPEVRGRLNTVFMISYYVGGAIGSIGGAGVASRYGWIGLGVAGGTCGVLAFVAAHLARLSEPARVRGDQCSRPASGL</sequence>
<accession>D5WI45</accession>
<name>D5WI45_PARAM</name>
<dbReference type="GeneID" id="301095410"/>
<evidence type="ECO:0000313" key="7">
    <source>
        <dbReference type="Proteomes" id="UP000002190"/>
    </source>
</evidence>
<feature type="transmembrane region" description="Helical" evidence="4">
    <location>
        <begin position="168"/>
        <end position="190"/>
    </location>
</feature>
<evidence type="ECO:0000313" key="6">
    <source>
        <dbReference type="EMBL" id="ADG18140.1"/>
    </source>
</evidence>
<protein>
    <submittedName>
        <fullName evidence="6">Major facilitator superfamily MFS_1</fullName>
    </submittedName>
</protein>
<feature type="transmembrane region" description="Helical" evidence="4">
    <location>
        <begin position="51"/>
        <end position="68"/>
    </location>
</feature>
<dbReference type="RefSeq" id="WP_013091940.1">
    <property type="nucleotide sequence ID" value="NC_014118.1"/>
</dbReference>
<dbReference type="InterPro" id="IPR011701">
    <property type="entry name" value="MFS"/>
</dbReference>
<feature type="transmembrane region" description="Helical" evidence="4">
    <location>
        <begin position="245"/>
        <end position="265"/>
    </location>
</feature>
<feature type="transmembrane region" description="Helical" evidence="4">
    <location>
        <begin position="277"/>
        <end position="297"/>
    </location>
</feature>
<dbReference type="Gene3D" id="1.20.1250.20">
    <property type="entry name" value="MFS general substrate transporter like domains"/>
    <property type="match status" value="1"/>
</dbReference>
<dbReference type="HOGENOM" id="CLU_001265_23_0_4"/>